<proteinExistence type="predicted"/>
<evidence type="ECO:0000313" key="3">
    <source>
        <dbReference type="Proteomes" id="UP000215086"/>
    </source>
</evidence>
<reference evidence="2 3" key="1">
    <citation type="journal article" name="Front. Microbiol.">
        <title>Sugar Metabolism of the First Thermophilic Planctomycete Thermogutta terrifontis: Comparative Genomic and Transcriptomic Approaches.</title>
        <authorList>
            <person name="Elcheninov A.G."/>
            <person name="Menzel P."/>
            <person name="Gudbergsdottir S.R."/>
            <person name="Slesarev A.I."/>
            <person name="Kadnikov V.V."/>
            <person name="Krogh A."/>
            <person name="Bonch-Osmolovskaya E.A."/>
            <person name="Peng X."/>
            <person name="Kublanov I.V."/>
        </authorList>
    </citation>
    <scope>NUCLEOTIDE SEQUENCE [LARGE SCALE GENOMIC DNA]</scope>
    <source>
        <strain evidence="2 3">R1</strain>
    </source>
</reference>
<keyword evidence="3" id="KW-1185">Reference proteome</keyword>
<accession>A0A286RG18</accession>
<name>A0A286RG18_9BACT</name>
<dbReference type="KEGG" id="ttf:THTE_2292"/>
<dbReference type="AlphaFoldDB" id="A0A286RG18"/>
<sequence>MNYVLSVTLRFHHAQGLSKSQMDYLCCQPIDRTQTCREPRNAVTPEEGYGSSVEPRLTIRRPEAS</sequence>
<feature type="region of interest" description="Disordered" evidence="1">
    <location>
        <begin position="40"/>
        <end position="65"/>
    </location>
</feature>
<dbReference type="EMBL" id="CP018477">
    <property type="protein sequence ID" value="ASV74894.1"/>
    <property type="molecule type" value="Genomic_DNA"/>
</dbReference>
<organism evidence="2 3">
    <name type="scientific">Thermogutta terrifontis</name>
    <dbReference type="NCBI Taxonomy" id="1331910"/>
    <lineage>
        <taxon>Bacteria</taxon>
        <taxon>Pseudomonadati</taxon>
        <taxon>Planctomycetota</taxon>
        <taxon>Planctomycetia</taxon>
        <taxon>Pirellulales</taxon>
        <taxon>Thermoguttaceae</taxon>
        <taxon>Thermogutta</taxon>
    </lineage>
</organism>
<protein>
    <submittedName>
        <fullName evidence="2">Uncharacterized protein</fullName>
    </submittedName>
</protein>
<dbReference type="Proteomes" id="UP000215086">
    <property type="component" value="Chromosome"/>
</dbReference>
<gene>
    <name evidence="2" type="ORF">THTE_2292</name>
</gene>
<evidence type="ECO:0000256" key="1">
    <source>
        <dbReference type="SAM" id="MobiDB-lite"/>
    </source>
</evidence>
<evidence type="ECO:0000313" key="2">
    <source>
        <dbReference type="EMBL" id="ASV74894.1"/>
    </source>
</evidence>